<reference evidence="2" key="1">
    <citation type="submission" date="2021-05" db="EMBL/GenBank/DDBJ databases">
        <authorList>
            <person name="Alioto T."/>
            <person name="Alioto T."/>
            <person name="Gomez Garrido J."/>
        </authorList>
    </citation>
    <scope>NUCLEOTIDE SEQUENCE</scope>
</reference>
<evidence type="ECO:0000313" key="2">
    <source>
        <dbReference type="EMBL" id="CAG6495545.1"/>
    </source>
</evidence>
<name>A0A8D8CJZ5_CULPI</name>
<feature type="region of interest" description="Disordered" evidence="1">
    <location>
        <begin position="209"/>
        <end position="232"/>
    </location>
</feature>
<dbReference type="AlphaFoldDB" id="A0A8D8CJZ5"/>
<dbReference type="EMBL" id="HBUE01128924">
    <property type="protein sequence ID" value="CAG6495545.1"/>
    <property type="molecule type" value="Transcribed_RNA"/>
</dbReference>
<proteinExistence type="predicted"/>
<sequence>MNSVCLRRLASSSQLSSNVALVDPEGWFPVGLSRLRTTKLQLSTDFVSPTPAAYPSPPFVVGNRDPSALSSAPLLSTAFRLPPLNLYQRLVRQLSSSANAVVPALKNLELVLAGHHLVQRVEKNILCCSPIEHAPPQSEHHRDLQPSSQLVCRSTLAPFRYVRLLLLPAAIHPSAPTRLPGSPAGSRRAPPERFDRRGLASCSFRAVAPSLSRPDPGTSGANTCRTFYHRSR</sequence>
<evidence type="ECO:0000256" key="1">
    <source>
        <dbReference type="SAM" id="MobiDB-lite"/>
    </source>
</evidence>
<organism evidence="2">
    <name type="scientific">Culex pipiens</name>
    <name type="common">House mosquito</name>
    <dbReference type="NCBI Taxonomy" id="7175"/>
    <lineage>
        <taxon>Eukaryota</taxon>
        <taxon>Metazoa</taxon>
        <taxon>Ecdysozoa</taxon>
        <taxon>Arthropoda</taxon>
        <taxon>Hexapoda</taxon>
        <taxon>Insecta</taxon>
        <taxon>Pterygota</taxon>
        <taxon>Neoptera</taxon>
        <taxon>Endopterygota</taxon>
        <taxon>Diptera</taxon>
        <taxon>Nematocera</taxon>
        <taxon>Culicoidea</taxon>
        <taxon>Culicidae</taxon>
        <taxon>Culicinae</taxon>
        <taxon>Culicini</taxon>
        <taxon>Culex</taxon>
        <taxon>Culex</taxon>
    </lineage>
</organism>
<protein>
    <submittedName>
        <fullName evidence="2">(northern house mosquito) hypothetical protein</fullName>
    </submittedName>
</protein>
<accession>A0A8D8CJZ5</accession>